<evidence type="ECO:0000313" key="1">
    <source>
        <dbReference type="EMBL" id="WOD16993.1"/>
    </source>
</evidence>
<accession>A0ABZ0EID4</accession>
<proteinExistence type="predicted"/>
<dbReference type="EMBL" id="CP136512">
    <property type="protein sequence ID" value="WOD16993.1"/>
    <property type="molecule type" value="Genomic_DNA"/>
</dbReference>
<dbReference type="Proteomes" id="UP001302652">
    <property type="component" value="Chromosome 2"/>
</dbReference>
<evidence type="ECO:0000313" key="2">
    <source>
        <dbReference type="Proteomes" id="UP001302652"/>
    </source>
</evidence>
<name>A0ABZ0EID4_9BURK</name>
<sequence>MSWGMKEQIAHLEKLLKSGLIGTYRSFEVTEIVGFYKKGPATNFLSLLVAEPEVLGPIPKLPFLNGTRIPLPSTGWDFGVSRFRVSPEQVVEGLHRLDSTGEWKPASSPLKVGKLTAVPPQFVPADSYQPHPWNGILKNNFFDGSHVLELFDREKSEHRFLLDEPYLLRKLAELVRPYVPMGIDGLSDRIGNVLIQLPVTVAAIKFGGNQGGNFAFGPTWHPDVSARPLRVSWEVYEDSTIENFASTAVTAGPASLPIHSKRTGARYIVWDDVNDVILGASAQSAFFGGQFSVTSHTINPKTREFLAPPAEGGKAELFTLVLRDDPPPAASGPGSNPREPWRSKRIFRDSLSALQSRKEFVQYKGAPDAGRSRALADVRWLMDTHGESGVWLWDPYLAANDVLSTLFLCPWPGADLRGLSDGKTPKVCKHCGKRPDDPPTNAAHECTGGQKGASRLSWQLEQRNVLEQSKGNCQGLNLEFRVRAGGAGWPFHDRFLIFPGASGGAMAWSLGTSVNSLGRQHHILQKVPDGELIREAFLELWNLLDAPKYVVWKTP</sequence>
<protein>
    <submittedName>
        <fullName evidence="1">VPA1262 family N-terminal domain-containing protein</fullName>
    </submittedName>
</protein>
<gene>
    <name evidence="1" type="ORF">RW095_14185</name>
</gene>
<organism evidence="1 2">
    <name type="scientific">Paraburkholderia kirstenboschensis</name>
    <dbReference type="NCBI Taxonomy" id="1245436"/>
    <lineage>
        <taxon>Bacteria</taxon>
        <taxon>Pseudomonadati</taxon>
        <taxon>Pseudomonadota</taxon>
        <taxon>Betaproteobacteria</taxon>
        <taxon>Burkholderiales</taxon>
        <taxon>Burkholderiaceae</taxon>
        <taxon>Paraburkholderia</taxon>
    </lineage>
</organism>
<dbReference type="RefSeq" id="WP_317019580.1">
    <property type="nucleotide sequence ID" value="NZ_CP136512.1"/>
</dbReference>
<reference evidence="1 2" key="1">
    <citation type="submission" date="2023-10" db="EMBL/GenBank/DDBJ databases">
        <title>Surface-active antibiotics is a multifunctional adaptation for post-fire microbes.</title>
        <authorList>
            <person name="Liu M.D."/>
            <person name="Du Y."/>
            <person name="Koupaei S.K."/>
            <person name="Kim N.R."/>
            <person name="Zhang W."/>
            <person name="Traxler M.F."/>
        </authorList>
    </citation>
    <scope>NUCLEOTIDE SEQUENCE [LARGE SCALE GENOMIC DNA]</scope>
    <source>
        <strain evidence="1 2">F3</strain>
    </source>
</reference>
<keyword evidence="2" id="KW-1185">Reference proteome</keyword>
<dbReference type="NCBIfam" id="NF040700">
    <property type="entry name" value="VPA1262_N_dom"/>
    <property type="match status" value="1"/>
</dbReference>